<keyword evidence="2" id="KW-0489">Methyltransferase</keyword>
<keyword evidence="3" id="KW-1185">Reference proteome</keyword>
<dbReference type="Gene3D" id="3.40.50.150">
    <property type="entry name" value="Vaccinia Virus protein VP39"/>
    <property type="match status" value="1"/>
</dbReference>
<accession>A0ABU3U4H1</accession>
<keyword evidence="2" id="KW-0808">Transferase</keyword>
<comment type="caution">
    <text evidence="2">The sequence shown here is derived from an EMBL/GenBank/DDBJ whole genome shotgun (WGS) entry which is preliminary data.</text>
</comment>
<dbReference type="Pfam" id="PF05050">
    <property type="entry name" value="Methyltransf_21"/>
    <property type="match status" value="1"/>
</dbReference>
<dbReference type="GO" id="GO:0008168">
    <property type="term" value="F:methyltransferase activity"/>
    <property type="evidence" value="ECO:0007669"/>
    <property type="project" value="UniProtKB-KW"/>
</dbReference>
<dbReference type="PANTHER" id="PTHR34203">
    <property type="entry name" value="METHYLTRANSFERASE, FKBM FAMILY PROTEIN"/>
    <property type="match status" value="1"/>
</dbReference>
<evidence type="ECO:0000313" key="2">
    <source>
        <dbReference type="EMBL" id="MDU8885310.1"/>
    </source>
</evidence>
<reference evidence="2 3" key="1">
    <citation type="submission" date="2023-10" db="EMBL/GenBank/DDBJ databases">
        <title>Marimonas sp. nov. isolated from tidal mud flat.</title>
        <authorList>
            <person name="Jaincy N.J."/>
            <person name="Srinivasan S."/>
            <person name="Lee S.-S."/>
        </authorList>
    </citation>
    <scope>NUCLEOTIDE SEQUENCE [LARGE SCALE GENOMIC DNA]</scope>
    <source>
        <strain evidence="2 3">MJ-SS3</strain>
    </source>
</reference>
<dbReference type="EMBL" id="JAWHTF010000001">
    <property type="protein sequence ID" value="MDU8885310.1"/>
    <property type="molecule type" value="Genomic_DNA"/>
</dbReference>
<feature type="domain" description="Methyltransferase FkbM" evidence="1">
    <location>
        <begin position="62"/>
        <end position="205"/>
    </location>
</feature>
<dbReference type="InterPro" id="IPR006342">
    <property type="entry name" value="FkbM_mtfrase"/>
</dbReference>
<organism evidence="2 3">
    <name type="scientific">Gilvirhabdus luticola</name>
    <dbReference type="NCBI Taxonomy" id="3079858"/>
    <lineage>
        <taxon>Bacteria</taxon>
        <taxon>Pseudomonadati</taxon>
        <taxon>Bacteroidota</taxon>
        <taxon>Flavobacteriia</taxon>
        <taxon>Flavobacteriales</taxon>
        <taxon>Flavobacteriaceae</taxon>
        <taxon>Gilvirhabdus</taxon>
    </lineage>
</organism>
<dbReference type="RefSeq" id="WP_316661172.1">
    <property type="nucleotide sequence ID" value="NZ_JAWHTF010000001.1"/>
</dbReference>
<dbReference type="SUPFAM" id="SSF53335">
    <property type="entry name" value="S-adenosyl-L-methionine-dependent methyltransferases"/>
    <property type="match status" value="1"/>
</dbReference>
<evidence type="ECO:0000259" key="1">
    <source>
        <dbReference type="Pfam" id="PF05050"/>
    </source>
</evidence>
<sequence length="285" mass="33032">MKSLIKKILEFFNFTIARKINGTYFKIPILGSLGFSNLSVNEKWMIDVLKIILQIDSVKFIDVGANIGQTLLKLKSIDKNIEYIGFEPNPNCIFYLRTLIKKNSIKNVVLVPIGISTKNELGELNFYIENYTDSSASILENFRENKILRKEFISLFDVKNIKNKIDFNDISFLKVDVEGAELEVIESFKDEIKNHNPFILLEILPIYNIKENPNRSERQNKLLSILKNLHYSAFRIIKTKEILLSLKEIDRIEVHSNLNHCDYIFVPIIKLNEFKSLANNLLSSN</sequence>
<dbReference type="InterPro" id="IPR052514">
    <property type="entry name" value="SAM-dependent_MTase"/>
</dbReference>
<dbReference type="PANTHER" id="PTHR34203:SF15">
    <property type="entry name" value="SLL1173 PROTEIN"/>
    <property type="match status" value="1"/>
</dbReference>
<gene>
    <name evidence="2" type="ORF">RXV94_03995</name>
</gene>
<dbReference type="NCBIfam" id="TIGR01444">
    <property type="entry name" value="fkbM_fam"/>
    <property type="match status" value="1"/>
</dbReference>
<protein>
    <submittedName>
        <fullName evidence="2">FkbM family methyltransferase</fullName>
    </submittedName>
</protein>
<evidence type="ECO:0000313" key="3">
    <source>
        <dbReference type="Proteomes" id="UP001268651"/>
    </source>
</evidence>
<dbReference type="InterPro" id="IPR029063">
    <property type="entry name" value="SAM-dependent_MTases_sf"/>
</dbReference>
<dbReference type="Proteomes" id="UP001268651">
    <property type="component" value="Unassembled WGS sequence"/>
</dbReference>
<name>A0ABU3U4H1_9FLAO</name>
<dbReference type="GO" id="GO:0032259">
    <property type="term" value="P:methylation"/>
    <property type="evidence" value="ECO:0007669"/>
    <property type="project" value="UniProtKB-KW"/>
</dbReference>
<proteinExistence type="predicted"/>